<dbReference type="Gene3D" id="3.10.20.90">
    <property type="entry name" value="Phosphatidylinositol 3-kinase Catalytic Subunit, Chain A, domain 1"/>
    <property type="match status" value="1"/>
</dbReference>
<feature type="coiled-coil region" evidence="13">
    <location>
        <begin position="1235"/>
        <end position="1262"/>
    </location>
</feature>
<dbReference type="SUPFAM" id="SSF81296">
    <property type="entry name" value="E set domains"/>
    <property type="match status" value="4"/>
</dbReference>
<dbReference type="Gene3D" id="2.130.10.10">
    <property type="entry name" value="YVTN repeat-like/Quinoprotein amine dehydrogenase"/>
    <property type="match status" value="1"/>
</dbReference>
<keyword evidence="10" id="KW-0675">Receptor</keyword>
<evidence type="ECO:0000256" key="11">
    <source>
        <dbReference type="ARBA" id="ARBA00023180"/>
    </source>
</evidence>
<evidence type="ECO:0000256" key="6">
    <source>
        <dbReference type="ARBA" id="ARBA00022737"/>
    </source>
</evidence>
<dbReference type="FunFam" id="1.10.506.10:FF:000006">
    <property type="entry name" value="Plexin A1"/>
    <property type="match status" value="1"/>
</dbReference>
<feature type="chain" id="PRO_5034228313" evidence="15">
    <location>
        <begin position="23"/>
        <end position="1847"/>
    </location>
</feature>
<dbReference type="Pfam" id="PF18020">
    <property type="entry name" value="TIG_2"/>
    <property type="match status" value="1"/>
</dbReference>
<keyword evidence="5 15" id="KW-0732">Signal</keyword>
<dbReference type="InterPro" id="IPR036352">
    <property type="entry name" value="Semap_dom_sf"/>
</dbReference>
<dbReference type="SUPFAM" id="SSF48350">
    <property type="entry name" value="GTPase activation domain, GAP"/>
    <property type="match status" value="1"/>
</dbReference>
<dbReference type="GeneTree" id="ENSGT01050000244850"/>
<dbReference type="GO" id="GO:0007411">
    <property type="term" value="P:axon guidance"/>
    <property type="evidence" value="ECO:0007669"/>
    <property type="project" value="UniProtKB-ARBA"/>
</dbReference>
<dbReference type="SMART" id="SM00423">
    <property type="entry name" value="PSI"/>
    <property type="match status" value="3"/>
</dbReference>
<organism evidence="17 18">
    <name type="scientific">Oryzias sinensis</name>
    <name type="common">Chinese medaka</name>
    <dbReference type="NCBI Taxonomy" id="183150"/>
    <lineage>
        <taxon>Eukaryota</taxon>
        <taxon>Metazoa</taxon>
        <taxon>Chordata</taxon>
        <taxon>Craniata</taxon>
        <taxon>Vertebrata</taxon>
        <taxon>Euteleostomi</taxon>
        <taxon>Actinopterygii</taxon>
        <taxon>Neopterygii</taxon>
        <taxon>Teleostei</taxon>
        <taxon>Neoteleostei</taxon>
        <taxon>Acanthomorphata</taxon>
        <taxon>Ovalentaria</taxon>
        <taxon>Atherinomorphae</taxon>
        <taxon>Beloniformes</taxon>
        <taxon>Adrianichthyidae</taxon>
        <taxon>Oryziinae</taxon>
        <taxon>Oryzias</taxon>
    </lineage>
</organism>
<keyword evidence="18" id="KW-1185">Reference proteome</keyword>
<evidence type="ECO:0000256" key="15">
    <source>
        <dbReference type="SAM" id="SignalP"/>
    </source>
</evidence>
<dbReference type="PANTHER" id="PTHR22625:SF34">
    <property type="entry name" value="PLEXIN-A4"/>
    <property type="match status" value="1"/>
</dbReference>
<dbReference type="Gene3D" id="1.10.506.10">
    <property type="entry name" value="GTPase Activation - p120gap, domain 1"/>
    <property type="match status" value="1"/>
</dbReference>
<dbReference type="CDD" id="cd01180">
    <property type="entry name" value="IPT_plexin_repeat1"/>
    <property type="match status" value="1"/>
</dbReference>
<comment type="caution">
    <text evidence="12">Lacks conserved residue(s) required for the propagation of feature annotation.</text>
</comment>
<dbReference type="SUPFAM" id="SSF101912">
    <property type="entry name" value="Sema domain"/>
    <property type="match status" value="1"/>
</dbReference>
<keyword evidence="8 14" id="KW-0472">Membrane</keyword>
<dbReference type="InterPro" id="IPR015943">
    <property type="entry name" value="WD40/YVTN_repeat-like_dom_sf"/>
</dbReference>
<evidence type="ECO:0000256" key="13">
    <source>
        <dbReference type="SAM" id="Coils"/>
    </source>
</evidence>
<comment type="similarity">
    <text evidence="2">Belongs to the plexin family.</text>
</comment>
<evidence type="ECO:0000313" key="18">
    <source>
        <dbReference type="Proteomes" id="UP000694383"/>
    </source>
</evidence>
<dbReference type="InterPro" id="IPR013548">
    <property type="entry name" value="Plexin_cytoplasmic_RasGAP_dom"/>
</dbReference>
<keyword evidence="11" id="KW-0325">Glycoprotein</keyword>
<dbReference type="PANTHER" id="PTHR22625">
    <property type="entry name" value="PLEXIN"/>
    <property type="match status" value="1"/>
</dbReference>
<feature type="domain" description="Sema" evidence="16">
    <location>
        <begin position="21"/>
        <end position="509"/>
    </location>
</feature>
<dbReference type="InterPro" id="IPR013783">
    <property type="entry name" value="Ig-like_fold"/>
</dbReference>
<dbReference type="InterPro" id="IPR031148">
    <property type="entry name" value="Plexin"/>
</dbReference>
<dbReference type="SMART" id="SM00429">
    <property type="entry name" value="IPT"/>
    <property type="match status" value="4"/>
</dbReference>
<accession>A0A8C7Z3Z0</accession>
<dbReference type="InterPro" id="IPR014756">
    <property type="entry name" value="Ig_E-set"/>
</dbReference>
<reference evidence="17" key="2">
    <citation type="submission" date="2025-09" db="UniProtKB">
        <authorList>
            <consortium name="Ensembl"/>
        </authorList>
    </citation>
    <scope>IDENTIFICATION</scope>
</reference>
<keyword evidence="4 14" id="KW-0812">Transmembrane</keyword>
<dbReference type="FunFam" id="1.10.506.10:FF:000005">
    <property type="entry name" value="Plexin A1"/>
    <property type="match status" value="1"/>
</dbReference>
<dbReference type="GO" id="GO:0017154">
    <property type="term" value="F:semaphorin receptor activity"/>
    <property type="evidence" value="ECO:0007669"/>
    <property type="project" value="InterPro"/>
</dbReference>
<dbReference type="Gene3D" id="3.30.1680.10">
    <property type="entry name" value="ligand-binding face of the semaphorins, domain 2"/>
    <property type="match status" value="1"/>
</dbReference>
<evidence type="ECO:0000313" key="17">
    <source>
        <dbReference type="Ensembl" id="ENSOSIP00000035351.1"/>
    </source>
</evidence>
<dbReference type="CDD" id="cd00603">
    <property type="entry name" value="IPT_PCSR"/>
    <property type="match status" value="1"/>
</dbReference>
<dbReference type="InterPro" id="IPR046800">
    <property type="entry name" value="Plexin_RBD"/>
</dbReference>
<keyword evidence="7 14" id="KW-1133">Transmembrane helix</keyword>
<dbReference type="Pfam" id="PF08337">
    <property type="entry name" value="Plexin_cytopl"/>
    <property type="match status" value="1"/>
</dbReference>
<protein>
    <submittedName>
        <fullName evidence="17">Plexin A4</fullName>
    </submittedName>
</protein>
<evidence type="ECO:0000256" key="3">
    <source>
        <dbReference type="ARBA" id="ARBA00022475"/>
    </source>
</evidence>
<comment type="subcellular location">
    <subcellularLocation>
        <location evidence="1">Cell membrane</location>
        <topology evidence="1">Single-pass type I membrane protein</topology>
    </subcellularLocation>
</comment>
<dbReference type="SMART" id="SM00630">
    <property type="entry name" value="Sema"/>
    <property type="match status" value="1"/>
</dbReference>
<dbReference type="Gene3D" id="2.60.40.10">
    <property type="entry name" value="Immunoglobulins"/>
    <property type="match status" value="4"/>
</dbReference>
<dbReference type="GO" id="GO:0005886">
    <property type="term" value="C:plasma membrane"/>
    <property type="evidence" value="ECO:0007669"/>
    <property type="project" value="UniProtKB-SubCell"/>
</dbReference>
<evidence type="ECO:0000256" key="14">
    <source>
        <dbReference type="SAM" id="Phobius"/>
    </source>
</evidence>
<dbReference type="FunFam" id="2.60.40.10:FF:000071">
    <property type="entry name" value="Plexin A2"/>
    <property type="match status" value="1"/>
</dbReference>
<dbReference type="Pfam" id="PF01437">
    <property type="entry name" value="PSI"/>
    <property type="match status" value="2"/>
</dbReference>
<dbReference type="Pfam" id="PF01833">
    <property type="entry name" value="TIG"/>
    <property type="match status" value="4"/>
</dbReference>
<dbReference type="FunFam" id="2.60.40.10:FF:000123">
    <property type="entry name" value="Plexin A1"/>
    <property type="match status" value="1"/>
</dbReference>
<keyword evidence="6" id="KW-0677">Repeat</keyword>
<dbReference type="GO" id="GO:0001763">
    <property type="term" value="P:morphogenesis of a branching structure"/>
    <property type="evidence" value="ECO:0007669"/>
    <property type="project" value="UniProtKB-ARBA"/>
</dbReference>
<keyword evidence="9" id="KW-1015">Disulfide bond</keyword>
<feature type="signal peptide" evidence="15">
    <location>
        <begin position="1"/>
        <end position="22"/>
    </location>
</feature>
<evidence type="ECO:0000256" key="7">
    <source>
        <dbReference type="ARBA" id="ARBA00022989"/>
    </source>
</evidence>
<dbReference type="FunFam" id="2.130.10.10:FF:000006">
    <property type="entry name" value="Plexin A2"/>
    <property type="match status" value="1"/>
</dbReference>
<dbReference type="CDD" id="cd01181">
    <property type="entry name" value="IPT_plexin_repeat3"/>
    <property type="match status" value="1"/>
</dbReference>
<evidence type="ECO:0000256" key="10">
    <source>
        <dbReference type="ARBA" id="ARBA00023170"/>
    </source>
</evidence>
<dbReference type="SUPFAM" id="SSF103575">
    <property type="entry name" value="Plexin repeat"/>
    <property type="match status" value="2"/>
</dbReference>
<dbReference type="InterPro" id="IPR002165">
    <property type="entry name" value="Plexin_repeat"/>
</dbReference>
<dbReference type="InterPro" id="IPR016201">
    <property type="entry name" value="PSI"/>
</dbReference>
<evidence type="ECO:0000256" key="2">
    <source>
        <dbReference type="ARBA" id="ARBA00010297"/>
    </source>
</evidence>
<evidence type="ECO:0000256" key="4">
    <source>
        <dbReference type="ARBA" id="ARBA00022692"/>
    </source>
</evidence>
<dbReference type="InterPro" id="IPR001627">
    <property type="entry name" value="Semap_dom"/>
</dbReference>
<dbReference type="Pfam" id="PF01403">
    <property type="entry name" value="Sema"/>
    <property type="match status" value="1"/>
</dbReference>
<dbReference type="Pfam" id="PF20170">
    <property type="entry name" value="Plexin_RBD"/>
    <property type="match status" value="1"/>
</dbReference>
<name>A0A8C7Z3Z0_9TELE</name>
<evidence type="ECO:0000256" key="12">
    <source>
        <dbReference type="PROSITE-ProRule" id="PRU00352"/>
    </source>
</evidence>
<evidence type="ECO:0000256" key="9">
    <source>
        <dbReference type="ARBA" id="ARBA00023157"/>
    </source>
</evidence>
<dbReference type="InterPro" id="IPR041362">
    <property type="entry name" value="TIG2_plexin"/>
</dbReference>
<dbReference type="GO" id="GO:0002116">
    <property type="term" value="C:semaphorin receptor complex"/>
    <property type="evidence" value="ECO:0007669"/>
    <property type="project" value="TreeGrafter"/>
</dbReference>
<feature type="transmembrane region" description="Helical" evidence="14">
    <location>
        <begin position="1209"/>
        <end position="1231"/>
    </location>
</feature>
<proteinExistence type="inferred from homology"/>
<dbReference type="InterPro" id="IPR008936">
    <property type="entry name" value="Rho_GTPase_activation_prot"/>
</dbReference>
<dbReference type="Proteomes" id="UP000694383">
    <property type="component" value="Unplaced"/>
</dbReference>
<evidence type="ECO:0000256" key="5">
    <source>
        <dbReference type="ARBA" id="ARBA00022729"/>
    </source>
</evidence>
<reference evidence="17" key="1">
    <citation type="submission" date="2025-08" db="UniProtKB">
        <authorList>
            <consortium name="Ensembl"/>
        </authorList>
    </citation>
    <scope>IDENTIFICATION</scope>
</reference>
<dbReference type="InterPro" id="IPR002909">
    <property type="entry name" value="IPT_dom"/>
</dbReference>
<dbReference type="CDD" id="cd12790">
    <property type="entry name" value="RasGAP_plexin_A"/>
    <property type="match status" value="1"/>
</dbReference>
<keyword evidence="13" id="KW-0175">Coiled coil</keyword>
<evidence type="ECO:0000256" key="8">
    <source>
        <dbReference type="ARBA" id="ARBA00023136"/>
    </source>
</evidence>
<keyword evidence="3" id="KW-1003">Cell membrane</keyword>
<evidence type="ECO:0000259" key="16">
    <source>
        <dbReference type="PROSITE" id="PS51004"/>
    </source>
</evidence>
<dbReference type="Pfam" id="PF24479">
    <property type="entry name" value="PSI_PlexinA-B"/>
    <property type="match status" value="1"/>
</dbReference>
<sequence>PKVVPFLVTCILVQHVAQSASSQVITAVLQEEEEEYASFHAENPEWTFNHLAVDYRNGNVYLGAVNRIYKLSPGLDVQVFHVTGPEEDNRKCYPPRIVQPCNEPLTLTNNVNKMLLMDYKENRLLACGSLYQGICKLLRLDDLFKLGEPFHKKEHYLSGVNESGSVFGVIVSYGNASPDMLFVATAVDGKPEYFPTISSRKLARNSEEDGMFAYVFHDEFVASMIKIPSDTFTVIPDFDIYYIYGFASGNFVYFLTLQPEMGGGPTTGSSSAGREQVYTSKIVRLCKADTAFNSYVEVPIGCISGNVEYRLLEAAYLSKAGAILARSLDVTPDDDVLFAVFSKGQKRRPRQASQDSALCVFSLRKINEKIKERLQSCYKGEGTLDLAWLKVKDIPCSSALLTIDDDFCGLDMNAPLGVSEMVRGKPVFSDATDKMTSVIAYVYKNHSLVFVGTKTGKIKKIRVDGSSRAHRYETVQAVESGPIQRDMAFSSDHHYLYVMSHTQLSRVPVEACGQYSTCSECLGSGDPHCGWCVLHNMCARKEKCERSSEPRRFASDIKQCVRLSVHPNNISVSQFSVTVSWNQTLKVYTGSTKCHRNIKNNIFIAVFLYVSVVVENLSKSGSFLYFFVVRCVSCVSSPYQCHWCKYRHVCTHDPSTCSFQEGRVKNPEGCPQLLPADRILVPVNVVKPITLRAKNLPQPQSGQKGYECVLTIQGNEHRVPALRYNSSSVQCQNTSYFYDGMEMSSLPVELTVIWNGDFCIDNPAHNKVHLYKCDAQRGSCGLCLKADPLFGCVWCKGENRCTLKQDCPHPENQWLEPNGINSKCTHPRITQITPLRGPRDGGTLVTIRGENLGLDFREIQGNVKVAEVNCTPIREGYIPAEQIVCEMGKAEMSQYTGNVKVCVGVGPCRPEFTAKSLKYYYFIPRITTLKPNRGPISGGTIVNITGSHFDAGSSVSVVFKDQPCTYLKRGGQWLTCRTHSSLHGYGNVSVSVSIDKAKLQKDLQFEYVEDPSITKIEPEWSIFSGHTPVTVTGTNLDIIQTPLIRAKYNGHETLNLCEVLNPTTMLCQAPELPISFARHQEVPEKPDEFGFKLDDVQSLMALNNTNFIYYPNPEFEPLSASGVLELKPGSPIILKGRNFLPPTNSGNGKLNYTVLIGEKPCMLTVSETQLLCESPNLTGRHKVLARVGGIEFSPGVVHITSDSPLSSTAIIGITAAGVLLIFFIVVMLIAYKRKSRESDLTLKRLQMQMDNLESRVALECKEAFAELQTDIHELTSDLDGAGIPFLDYRTYTMRVLFPGIEEHPVLRDLEVPGYRQEQVEKGLKLFGQLINNKIFLLCFIRTLEAQRGFSMRDRGNVASLIMTVLQSKLEYATDVLKHLLSDLIDRNLESKNHPKLLLRRTESVAEKMLTNWFTFLLYKFLKECAGEPLFSLFCAIKQQMEKGPIDSITGEARYSLSEDKLIRQQIDYKTLVVNCIHPENEKSPEIQVKVLNCDTISQVKEKILDAIYKNVPYSHRLKSSDMDLEWRQSRGQRMILQDEDITTKIEADWKRLNILCHYQVPDNAVMALVPKQVTAYNSVNNSTVSRTSASKYENMIKYTGSPDSLRSRTPMITPDLESGVKVWHLVKNHEHGDQKEGDRGSKMVSEIYLTRLLATKGTLQKFVDDLFETIFSTAHRGSALPLAIKYMFDFLDEQADKHSIHDPHVRHTWKSNCLPLRFWVNVIKNPQFVFDIHKSSITDACLSVVAQTFMDSCSTSEHRLGKDSPSNKLLYAKDIPSYKSWVERYYSDINRMPAISDQDMNAYLAEQSRMHMNEFNSMSSLSEIYSYVGKYTEEVCSIWYMKDLFKY</sequence>
<dbReference type="Ensembl" id="ENSOSIT00000037272.1">
    <property type="protein sequence ID" value="ENSOSIP00000035351.1"/>
    <property type="gene ID" value="ENSOSIG00000006173.1"/>
</dbReference>
<dbReference type="GO" id="GO:0030334">
    <property type="term" value="P:regulation of cell migration"/>
    <property type="evidence" value="ECO:0007669"/>
    <property type="project" value="TreeGrafter"/>
</dbReference>
<evidence type="ECO:0000256" key="1">
    <source>
        <dbReference type="ARBA" id="ARBA00004251"/>
    </source>
</evidence>
<dbReference type="PROSITE" id="PS51004">
    <property type="entry name" value="SEMA"/>
    <property type="match status" value="1"/>
</dbReference>